<dbReference type="InterPro" id="IPR000424">
    <property type="entry name" value="Primosome_PriB/ssb"/>
</dbReference>
<gene>
    <name evidence="3" type="ORF">SAMN05421853_1277</name>
</gene>
<sequence>MKTFANYEIVGRVGQLKEGNGVLRITIAAEYGRKDNNGTFQSKPFWNEVNIWNENVIKWAKENVGPGDIVRSVGTIRQEQWEDPRTGETRYGVTLSSESFDNYSHEVRRQVARQAG</sequence>
<proteinExistence type="predicted"/>
<dbReference type="Gene3D" id="2.40.50.140">
    <property type="entry name" value="Nucleic acid-binding proteins"/>
    <property type="match status" value="1"/>
</dbReference>
<evidence type="ECO:0000256" key="1">
    <source>
        <dbReference type="ARBA" id="ARBA00023125"/>
    </source>
</evidence>
<keyword evidence="4" id="KW-1185">Reference proteome</keyword>
<evidence type="ECO:0000313" key="3">
    <source>
        <dbReference type="EMBL" id="SFQ70136.1"/>
    </source>
</evidence>
<dbReference type="Proteomes" id="UP000243106">
    <property type="component" value="Unassembled WGS sequence"/>
</dbReference>
<protein>
    <submittedName>
        <fullName evidence="3">Single-strand binding protein family protein</fullName>
    </submittedName>
</protein>
<dbReference type="GO" id="GO:0003697">
    <property type="term" value="F:single-stranded DNA binding"/>
    <property type="evidence" value="ECO:0007669"/>
    <property type="project" value="InterPro"/>
</dbReference>
<dbReference type="EMBL" id="FOXV01000027">
    <property type="protein sequence ID" value="SFQ70136.1"/>
    <property type="molecule type" value="Genomic_DNA"/>
</dbReference>
<name>A0A1I6ANC0_9RHOB</name>
<keyword evidence="1 2" id="KW-0238">DNA-binding</keyword>
<dbReference type="PROSITE" id="PS50935">
    <property type="entry name" value="SSB"/>
    <property type="match status" value="1"/>
</dbReference>
<dbReference type="Pfam" id="PF00436">
    <property type="entry name" value="SSB"/>
    <property type="match status" value="1"/>
</dbReference>
<evidence type="ECO:0000256" key="2">
    <source>
        <dbReference type="PROSITE-ProRule" id="PRU00252"/>
    </source>
</evidence>
<organism evidence="3 4">
    <name type="scientific">Roseivivax halotolerans</name>
    <dbReference type="NCBI Taxonomy" id="93684"/>
    <lineage>
        <taxon>Bacteria</taxon>
        <taxon>Pseudomonadati</taxon>
        <taxon>Pseudomonadota</taxon>
        <taxon>Alphaproteobacteria</taxon>
        <taxon>Rhodobacterales</taxon>
        <taxon>Roseobacteraceae</taxon>
        <taxon>Roseivivax</taxon>
    </lineage>
</organism>
<accession>A0A1I6ANC0</accession>
<dbReference type="RefSeq" id="WP_093016060.1">
    <property type="nucleotide sequence ID" value="NZ_FOXV01000027.1"/>
</dbReference>
<dbReference type="AlphaFoldDB" id="A0A1I6ANC0"/>
<dbReference type="SUPFAM" id="SSF50249">
    <property type="entry name" value="Nucleic acid-binding proteins"/>
    <property type="match status" value="1"/>
</dbReference>
<dbReference type="InterPro" id="IPR012340">
    <property type="entry name" value="NA-bd_OB-fold"/>
</dbReference>
<dbReference type="STRING" id="93684.SAMN05421853_1277"/>
<reference evidence="4" key="1">
    <citation type="submission" date="2016-10" db="EMBL/GenBank/DDBJ databases">
        <authorList>
            <person name="Varghese N."/>
            <person name="Submissions S."/>
        </authorList>
    </citation>
    <scope>NUCLEOTIDE SEQUENCE [LARGE SCALE GENOMIC DNA]</scope>
    <source>
        <strain evidence="4">JCM 10271</strain>
    </source>
</reference>
<evidence type="ECO:0000313" key="4">
    <source>
        <dbReference type="Proteomes" id="UP000243106"/>
    </source>
</evidence>